<dbReference type="PROSITE" id="PS00629">
    <property type="entry name" value="IMP_1"/>
    <property type="match status" value="1"/>
</dbReference>
<dbReference type="Gene3D" id="3.30.540.10">
    <property type="entry name" value="Fructose-1,6-Bisphosphatase, subunit A, domain 1"/>
    <property type="match status" value="1"/>
</dbReference>
<feature type="binding site" evidence="4">
    <location>
        <position position="69"/>
    </location>
    <ligand>
        <name>Mg(2+)</name>
        <dbReference type="ChEBI" id="CHEBI:18420"/>
        <label>1</label>
        <note>catalytic</note>
    </ligand>
</feature>
<name>A0A833JEE4_9BACT</name>
<dbReference type="RefSeq" id="WP_152213172.1">
    <property type="nucleotide sequence ID" value="NZ_WFLN01000007.1"/>
</dbReference>
<dbReference type="InterPro" id="IPR020583">
    <property type="entry name" value="Inositol_monoP_metal-BS"/>
</dbReference>
<evidence type="ECO:0000256" key="2">
    <source>
        <dbReference type="ARBA" id="ARBA00022801"/>
    </source>
</evidence>
<dbReference type="GO" id="GO:0046872">
    <property type="term" value="F:metal ion binding"/>
    <property type="evidence" value="ECO:0007669"/>
    <property type="project" value="UniProtKB-KW"/>
</dbReference>
<dbReference type="GO" id="GO:0006020">
    <property type="term" value="P:inositol metabolic process"/>
    <property type="evidence" value="ECO:0007669"/>
    <property type="project" value="TreeGrafter"/>
</dbReference>
<dbReference type="EMBL" id="WFLN01000007">
    <property type="protein sequence ID" value="KAB8029829.1"/>
    <property type="molecule type" value="Genomic_DNA"/>
</dbReference>
<dbReference type="GO" id="GO:0008934">
    <property type="term" value="F:inositol monophosphate 1-phosphatase activity"/>
    <property type="evidence" value="ECO:0007669"/>
    <property type="project" value="TreeGrafter"/>
</dbReference>
<evidence type="ECO:0000256" key="4">
    <source>
        <dbReference type="PIRSR" id="PIRSR600760-2"/>
    </source>
</evidence>
<keyword evidence="6" id="KW-1185">Reference proteome</keyword>
<dbReference type="Proteomes" id="UP000442694">
    <property type="component" value="Unassembled WGS sequence"/>
</dbReference>
<dbReference type="PROSITE" id="PS00630">
    <property type="entry name" value="IMP_2"/>
    <property type="match status" value="1"/>
</dbReference>
<dbReference type="PANTHER" id="PTHR20854:SF4">
    <property type="entry name" value="INOSITOL-1-MONOPHOSPHATASE-RELATED"/>
    <property type="match status" value="1"/>
</dbReference>
<evidence type="ECO:0000313" key="5">
    <source>
        <dbReference type="EMBL" id="KAB8029829.1"/>
    </source>
</evidence>
<feature type="binding site" evidence="4">
    <location>
        <position position="223"/>
    </location>
    <ligand>
        <name>Mg(2+)</name>
        <dbReference type="ChEBI" id="CHEBI:18420"/>
        <label>1</label>
        <note>catalytic</note>
    </ligand>
</feature>
<comment type="caution">
    <text evidence="5">The sequence shown here is derived from an EMBL/GenBank/DDBJ whole genome shotgun (WGS) entry which is preliminary data.</text>
</comment>
<dbReference type="SUPFAM" id="SSF56655">
    <property type="entry name" value="Carbohydrate phosphatase"/>
    <property type="match status" value="1"/>
</dbReference>
<feature type="binding site" evidence="4">
    <location>
        <position position="91"/>
    </location>
    <ligand>
        <name>Mg(2+)</name>
        <dbReference type="ChEBI" id="CHEBI:18420"/>
        <label>1</label>
        <note>catalytic</note>
    </ligand>
</feature>
<dbReference type="GO" id="GO:0007165">
    <property type="term" value="P:signal transduction"/>
    <property type="evidence" value="ECO:0007669"/>
    <property type="project" value="TreeGrafter"/>
</dbReference>
<evidence type="ECO:0000256" key="3">
    <source>
        <dbReference type="ARBA" id="ARBA00022842"/>
    </source>
</evidence>
<sequence>MSEHEPTRKFLESLIQEAGTITLKYFQKNFVVHEKTENQGIVTDADYASESFLKKKIHEKFQTHFILAEESGLEKFSQKNEEKIQPIWIIDPLDGTTNFSKGNPYYCISIAFGHVVENRFHAIIGAIYQPTTQLLFISEKRKGTFLNGKKITMNDFNNFKLASIATGFSSNKEKDLIPLVNTIAAIQNKSLGLRINGAAALDLALTANNIFQGFYETPLAPWDMAAGALIILEAGGVVTNYKGEEFCPLNDKGIIAASKDVFPELFSLIQKNYSI</sequence>
<keyword evidence="1 4" id="KW-0479">Metal-binding</keyword>
<comment type="cofactor">
    <cofactor evidence="4">
        <name>Mg(2+)</name>
        <dbReference type="ChEBI" id="CHEBI:18420"/>
    </cofactor>
</comment>
<evidence type="ECO:0000256" key="1">
    <source>
        <dbReference type="ARBA" id="ARBA00022723"/>
    </source>
</evidence>
<feature type="binding site" evidence="4">
    <location>
        <position position="93"/>
    </location>
    <ligand>
        <name>Mg(2+)</name>
        <dbReference type="ChEBI" id="CHEBI:18420"/>
        <label>2</label>
    </ligand>
</feature>
<dbReference type="Gene3D" id="3.40.190.80">
    <property type="match status" value="1"/>
</dbReference>
<gene>
    <name evidence="5" type="ORF">GCL57_09830</name>
</gene>
<dbReference type="PANTHER" id="PTHR20854">
    <property type="entry name" value="INOSITOL MONOPHOSPHATASE"/>
    <property type="match status" value="1"/>
</dbReference>
<dbReference type="GO" id="GO:0046854">
    <property type="term" value="P:phosphatidylinositol phosphate biosynthetic process"/>
    <property type="evidence" value="ECO:0007669"/>
    <property type="project" value="InterPro"/>
</dbReference>
<evidence type="ECO:0000313" key="6">
    <source>
        <dbReference type="Proteomes" id="UP000442694"/>
    </source>
</evidence>
<keyword evidence="2" id="KW-0378">Hydrolase</keyword>
<protein>
    <submittedName>
        <fullName evidence="5">Inositol monophosphatase</fullName>
    </submittedName>
</protein>
<dbReference type="AlphaFoldDB" id="A0A833JEE4"/>
<dbReference type="PRINTS" id="PR00377">
    <property type="entry name" value="IMPHPHTASES"/>
</dbReference>
<dbReference type="Pfam" id="PF00459">
    <property type="entry name" value="Inositol_P"/>
    <property type="match status" value="1"/>
</dbReference>
<feature type="binding site" evidence="4">
    <location>
        <position position="94"/>
    </location>
    <ligand>
        <name>Mg(2+)</name>
        <dbReference type="ChEBI" id="CHEBI:18420"/>
        <label>1</label>
        <note>catalytic</note>
    </ligand>
</feature>
<dbReference type="InterPro" id="IPR000760">
    <property type="entry name" value="Inositol_monophosphatase-like"/>
</dbReference>
<dbReference type="InterPro" id="IPR020550">
    <property type="entry name" value="Inositol_monophosphatase_CS"/>
</dbReference>
<proteinExistence type="predicted"/>
<accession>A0A833JEE4</accession>
<reference evidence="5 6" key="1">
    <citation type="submission" date="2019-10" db="EMBL/GenBank/DDBJ databases">
        <title>New genus of Silvanigrellaceae.</title>
        <authorList>
            <person name="Pitt A."/>
            <person name="Hahn M.W."/>
        </authorList>
    </citation>
    <scope>NUCLEOTIDE SEQUENCE [LARGE SCALE GENOMIC DNA]</scope>
    <source>
        <strain evidence="5 6">33A1-SZDP</strain>
    </source>
</reference>
<organism evidence="5 6">
    <name type="scientific">Fluviispira multicolorata</name>
    <dbReference type="NCBI Taxonomy" id="2654512"/>
    <lineage>
        <taxon>Bacteria</taxon>
        <taxon>Pseudomonadati</taxon>
        <taxon>Bdellovibrionota</taxon>
        <taxon>Oligoflexia</taxon>
        <taxon>Silvanigrellales</taxon>
        <taxon>Silvanigrellaceae</taxon>
        <taxon>Fluviispira</taxon>
    </lineage>
</organism>
<keyword evidence="3 4" id="KW-0460">Magnesium</keyword>